<evidence type="ECO:0000256" key="1">
    <source>
        <dbReference type="ARBA" id="ARBA00022468"/>
    </source>
</evidence>
<reference evidence="6 7" key="1">
    <citation type="journal article" date="2018" name="Nat. Ecol. Evol.">
        <title>Pezizomycetes genomes reveal the molecular basis of ectomycorrhizal truffle lifestyle.</title>
        <authorList>
            <person name="Murat C."/>
            <person name="Payen T."/>
            <person name="Noel B."/>
            <person name="Kuo A."/>
            <person name="Morin E."/>
            <person name="Chen J."/>
            <person name="Kohler A."/>
            <person name="Krizsan K."/>
            <person name="Balestrini R."/>
            <person name="Da Silva C."/>
            <person name="Montanini B."/>
            <person name="Hainaut M."/>
            <person name="Levati E."/>
            <person name="Barry K.W."/>
            <person name="Belfiori B."/>
            <person name="Cichocki N."/>
            <person name="Clum A."/>
            <person name="Dockter R.B."/>
            <person name="Fauchery L."/>
            <person name="Guy J."/>
            <person name="Iotti M."/>
            <person name="Le Tacon F."/>
            <person name="Lindquist E.A."/>
            <person name="Lipzen A."/>
            <person name="Malagnac F."/>
            <person name="Mello A."/>
            <person name="Molinier V."/>
            <person name="Miyauchi S."/>
            <person name="Poulain J."/>
            <person name="Riccioni C."/>
            <person name="Rubini A."/>
            <person name="Sitrit Y."/>
            <person name="Splivallo R."/>
            <person name="Traeger S."/>
            <person name="Wang M."/>
            <person name="Zifcakova L."/>
            <person name="Wipf D."/>
            <person name="Zambonelli A."/>
            <person name="Paolocci F."/>
            <person name="Nowrousian M."/>
            <person name="Ottonello S."/>
            <person name="Baldrian P."/>
            <person name="Spatafora J.W."/>
            <person name="Henrissat B."/>
            <person name="Nagy L.G."/>
            <person name="Aury J.M."/>
            <person name="Wincker P."/>
            <person name="Grigoriev I.V."/>
            <person name="Bonfante P."/>
            <person name="Martin F.M."/>
        </authorList>
    </citation>
    <scope>NUCLEOTIDE SEQUENCE [LARGE SCALE GENOMIC DNA]</scope>
    <source>
        <strain evidence="6 7">CCBAS932</strain>
    </source>
</reference>
<dbReference type="InParanoid" id="A0A3N4L7H8"/>
<organism evidence="6 7">
    <name type="scientific">Morchella conica CCBAS932</name>
    <dbReference type="NCBI Taxonomy" id="1392247"/>
    <lineage>
        <taxon>Eukaryota</taxon>
        <taxon>Fungi</taxon>
        <taxon>Dikarya</taxon>
        <taxon>Ascomycota</taxon>
        <taxon>Pezizomycotina</taxon>
        <taxon>Pezizomycetes</taxon>
        <taxon>Pezizales</taxon>
        <taxon>Morchellaceae</taxon>
        <taxon>Morchella</taxon>
    </lineage>
</organism>
<dbReference type="GO" id="GO:0005938">
    <property type="term" value="C:cell cortex"/>
    <property type="evidence" value="ECO:0007669"/>
    <property type="project" value="UniProtKB-ARBA"/>
</dbReference>
<keyword evidence="1" id="KW-0343">GTPase activation</keyword>
<dbReference type="PANTHER" id="PTHR23176:SF96">
    <property type="entry name" value="GTPASE-ACTIVATING PROTEIN BEM2_IPL2"/>
    <property type="match status" value="1"/>
</dbReference>
<evidence type="ECO:0000259" key="5">
    <source>
        <dbReference type="PROSITE" id="PS50238"/>
    </source>
</evidence>
<dbReference type="Gene3D" id="2.30.29.30">
    <property type="entry name" value="Pleckstrin-homology domain (PH domain)/Phosphotyrosine-binding domain (PTB)"/>
    <property type="match status" value="1"/>
</dbReference>
<dbReference type="EMBL" id="ML119120">
    <property type="protein sequence ID" value="RPB13945.1"/>
    <property type="molecule type" value="Genomic_DNA"/>
</dbReference>
<dbReference type="InterPro" id="IPR001849">
    <property type="entry name" value="PH_domain"/>
</dbReference>
<dbReference type="PROSITE" id="PS50212">
    <property type="entry name" value="RASGEF_NTER"/>
    <property type="match status" value="1"/>
</dbReference>
<feature type="domain" description="N-terminal Ras-GEF" evidence="4">
    <location>
        <begin position="91"/>
        <end position="268"/>
    </location>
</feature>
<dbReference type="Pfam" id="PF00618">
    <property type="entry name" value="RasGEF_N"/>
    <property type="match status" value="1"/>
</dbReference>
<evidence type="ECO:0000313" key="6">
    <source>
        <dbReference type="EMBL" id="RPB13945.1"/>
    </source>
</evidence>
<dbReference type="AlphaFoldDB" id="A0A3N4L7H8"/>
<dbReference type="SUPFAM" id="SSF48350">
    <property type="entry name" value="GTPase activation domain, GAP"/>
    <property type="match status" value="1"/>
</dbReference>
<dbReference type="Gene3D" id="1.10.840.10">
    <property type="entry name" value="Ras guanine-nucleotide exchange factors catalytic domain"/>
    <property type="match status" value="1"/>
</dbReference>
<sequence>MLRAIRDVAGVGQQLFYSKDGELVLKSITEDAYSSRPSSVIETTNKRVSGSSRRISAQVYSNSTSPRISAHGDISVPQTPVRDGFELESFMPVVSKGGTLERLVDILVLGVEDFSKRMNASESNSPPPERPPLLKMNMDVFTITFFATFRSYCSPIVLIDYLKKRLLGSKSAATLSNDESDDVVFPDWTGPDNVSDERIDWNLVARIHIGILEAMNIWISEFYIDFHSDQTLGDSFVSFLSIASKELSNWRDLGPEHGYLQRQADQINDLWYDIRAKFAKLSFTPLRYPIQPTPPQTPEELEIRHTNDISVIEDFVEKLERKVRDLFRMVKLVDWMVAFEIFETQSSEPLGFFASKASTMSHDDDEVLQDIFSLLSSIRQGNSSIPVLDTLPKSLKELCGLRTDIMNWVLAQIVDPGLNAERRAHRISTLLKCLAISRKRMSGMDLIEDYQSGATRQHVPSFVAGAIAAALVRPESRCFSYAWLMAVRMAFAPTQQVDSLEAVIPKEIKGAQCTQPMTPCAGWIMERLLEIVCYVPNMVVENNRLINFDKRRYVYNFIHNFTNISSQSPLQENFPSQLTPISLPAPRGFDMRAIKEYSNRENAPIKNTRTKIFWRLLHHEQEKVRRDAKQKDAIERLQRQQQRAEHRRQPTAIKIDPADKRSGRRLGVNSIFKAVRPISMAFTGGWTPPQSSARIVAPGDLPTLKGVEHGKKPSSTIDLTTVASVSCPKTTRDHYMWRVRTDHGISYLFQAVSEKELEEWLKTIEVIRGIATSDGGESVDGLTMTSQNRTPQPVFGVSLEDLCRRDNVKVPVVVEMLLGEIELRGINEVGIYRVPGSLSSINALKLALDSGEYVQMDDDRWYDINAIAGAFKMFMRELPDRALGAEALEQLKNVTVNITNEDERAAAYREVMVRLPPCNYHFLRRVYVHFNRIASNATINKMHAVNLAIVFGMGLSPSNPNMPLGVSPDLGLYQTMVKIWITHTDLIFPEVEDDDDHESVSATQAESLDMHSSEPSSPALEHTSTNSPRMSMDDKRPELKTLEGLVI</sequence>
<dbReference type="Proteomes" id="UP000277580">
    <property type="component" value="Unassembled WGS sequence"/>
</dbReference>
<dbReference type="Gene3D" id="1.20.870.10">
    <property type="entry name" value="Son of sevenless (SoS) protein Chain: S domain 1"/>
    <property type="match status" value="1"/>
</dbReference>
<keyword evidence="7" id="KW-1185">Reference proteome</keyword>
<feature type="domain" description="Rho-GAP" evidence="5">
    <location>
        <begin position="797"/>
        <end position="988"/>
    </location>
</feature>
<dbReference type="STRING" id="1392247.A0A3N4L7H8"/>
<accession>A0A3N4L7H8</accession>
<feature type="compositionally biased region" description="Basic and acidic residues" evidence="3">
    <location>
        <begin position="1031"/>
        <end position="1041"/>
    </location>
</feature>
<dbReference type="GO" id="GO:0005096">
    <property type="term" value="F:GTPase activator activity"/>
    <property type="evidence" value="ECO:0007669"/>
    <property type="project" value="UniProtKB-KW"/>
</dbReference>
<evidence type="ECO:0000256" key="3">
    <source>
        <dbReference type="SAM" id="MobiDB-lite"/>
    </source>
</evidence>
<evidence type="ECO:0000259" key="4">
    <source>
        <dbReference type="PROSITE" id="PS50212"/>
    </source>
</evidence>
<dbReference type="PANTHER" id="PTHR23176">
    <property type="entry name" value="RHO/RAC/CDC GTPASE-ACTIVATING PROTEIN"/>
    <property type="match status" value="1"/>
</dbReference>
<dbReference type="SUPFAM" id="SSF48366">
    <property type="entry name" value="Ras GEF"/>
    <property type="match status" value="1"/>
</dbReference>
<evidence type="ECO:0000256" key="2">
    <source>
        <dbReference type="PROSITE-ProRule" id="PRU00135"/>
    </source>
</evidence>
<dbReference type="Gene3D" id="1.10.555.10">
    <property type="entry name" value="Rho GTPase activation protein"/>
    <property type="match status" value="1"/>
</dbReference>
<protein>
    <recommendedName>
        <fullName evidence="8">Rho GTPase activation protein</fullName>
    </recommendedName>
</protein>
<proteinExistence type="predicted"/>
<dbReference type="InterPro" id="IPR008936">
    <property type="entry name" value="Rho_GTPase_activation_prot"/>
</dbReference>
<dbReference type="GO" id="GO:0007264">
    <property type="term" value="P:small GTPase-mediated signal transduction"/>
    <property type="evidence" value="ECO:0007669"/>
    <property type="project" value="InterPro"/>
</dbReference>
<dbReference type="PROSITE" id="PS50238">
    <property type="entry name" value="RHOGAP"/>
    <property type="match status" value="1"/>
</dbReference>
<dbReference type="InterPro" id="IPR050729">
    <property type="entry name" value="Rho-GAP"/>
</dbReference>
<dbReference type="Pfam" id="PF00620">
    <property type="entry name" value="RhoGAP"/>
    <property type="match status" value="1"/>
</dbReference>
<dbReference type="InterPro" id="IPR000651">
    <property type="entry name" value="Ras-like_Gua-exchang_fac_N"/>
</dbReference>
<dbReference type="CDD" id="cd06224">
    <property type="entry name" value="REM"/>
    <property type="match status" value="1"/>
</dbReference>
<dbReference type="InterPro" id="IPR011993">
    <property type="entry name" value="PH-like_dom_sf"/>
</dbReference>
<gene>
    <name evidence="6" type="ORF">P167DRAFT_485337</name>
</gene>
<keyword evidence="2" id="KW-0344">Guanine-nucleotide releasing factor</keyword>
<dbReference type="InterPro" id="IPR023578">
    <property type="entry name" value="Ras_GEF_dom_sf"/>
</dbReference>
<dbReference type="GO" id="GO:0005085">
    <property type="term" value="F:guanyl-nucleotide exchange factor activity"/>
    <property type="evidence" value="ECO:0007669"/>
    <property type="project" value="UniProtKB-KW"/>
</dbReference>
<dbReference type="FunCoup" id="A0A3N4L7H8">
    <property type="interactions" value="519"/>
</dbReference>
<evidence type="ECO:0000313" key="7">
    <source>
        <dbReference type="Proteomes" id="UP000277580"/>
    </source>
</evidence>
<dbReference type="OrthoDB" id="79452at2759"/>
<dbReference type="InterPro" id="IPR000198">
    <property type="entry name" value="RhoGAP_dom"/>
</dbReference>
<dbReference type="CDD" id="cd00821">
    <property type="entry name" value="PH"/>
    <property type="match status" value="1"/>
</dbReference>
<dbReference type="CDD" id="cd00159">
    <property type="entry name" value="RhoGAP"/>
    <property type="match status" value="1"/>
</dbReference>
<dbReference type="Pfam" id="PF00169">
    <property type="entry name" value="PH"/>
    <property type="match status" value="1"/>
</dbReference>
<dbReference type="SMART" id="SM00324">
    <property type="entry name" value="RhoGAP"/>
    <property type="match status" value="1"/>
</dbReference>
<dbReference type="InterPro" id="IPR036964">
    <property type="entry name" value="RASGEF_cat_dom_sf"/>
</dbReference>
<name>A0A3N4L7H8_9PEZI</name>
<evidence type="ECO:0008006" key="8">
    <source>
        <dbReference type="Google" id="ProtNLM"/>
    </source>
</evidence>
<feature type="region of interest" description="Disordered" evidence="3">
    <location>
        <begin position="993"/>
        <end position="1047"/>
    </location>
</feature>
<dbReference type="SUPFAM" id="SSF50729">
    <property type="entry name" value="PH domain-like"/>
    <property type="match status" value="1"/>
</dbReference>